<dbReference type="SUPFAM" id="SSF54001">
    <property type="entry name" value="Cysteine proteinases"/>
    <property type="match status" value="1"/>
</dbReference>
<dbReference type="Proteomes" id="UP001445472">
    <property type="component" value="Unassembled WGS sequence"/>
</dbReference>
<feature type="transmembrane region" description="Helical" evidence="2">
    <location>
        <begin position="626"/>
        <end position="649"/>
    </location>
</feature>
<dbReference type="PANTHER" id="PTHR42736:SF1">
    <property type="entry name" value="PROTEIN-GLUTAMINE GAMMA-GLUTAMYLTRANSFERASE"/>
    <property type="match status" value="1"/>
</dbReference>
<protein>
    <submittedName>
        <fullName evidence="4">DUF3488 and transglutaminase-like domain-containing protein</fullName>
    </submittedName>
</protein>
<comment type="caution">
    <text evidence="4">The sequence shown here is derived from an EMBL/GenBank/DDBJ whole genome shotgun (WGS) entry which is preliminary data.</text>
</comment>
<feature type="transmembrane region" description="Helical" evidence="2">
    <location>
        <begin position="31"/>
        <end position="48"/>
    </location>
</feature>
<dbReference type="InterPro" id="IPR052901">
    <property type="entry name" value="Bact_TGase-like"/>
</dbReference>
<dbReference type="Gene3D" id="3.10.620.30">
    <property type="match status" value="1"/>
</dbReference>
<dbReference type="InterPro" id="IPR002931">
    <property type="entry name" value="Transglutaminase-like"/>
</dbReference>
<evidence type="ECO:0000259" key="3">
    <source>
        <dbReference type="SMART" id="SM00460"/>
    </source>
</evidence>
<feature type="compositionally biased region" description="Basic and acidic residues" evidence="1">
    <location>
        <begin position="590"/>
        <end position="603"/>
    </location>
</feature>
<dbReference type="Pfam" id="PF11992">
    <property type="entry name" value="TgpA_N"/>
    <property type="match status" value="1"/>
</dbReference>
<feature type="transmembrane region" description="Helical" evidence="2">
    <location>
        <begin position="60"/>
        <end position="82"/>
    </location>
</feature>
<dbReference type="RefSeq" id="WP_351977501.1">
    <property type="nucleotide sequence ID" value="NZ_JBEPBX010000021.1"/>
</dbReference>
<evidence type="ECO:0000313" key="4">
    <source>
        <dbReference type="EMBL" id="MER6616089.1"/>
    </source>
</evidence>
<evidence type="ECO:0000256" key="2">
    <source>
        <dbReference type="SAM" id="Phobius"/>
    </source>
</evidence>
<dbReference type="InterPro" id="IPR038765">
    <property type="entry name" value="Papain-like_cys_pep_sf"/>
</dbReference>
<feature type="region of interest" description="Disordered" evidence="1">
    <location>
        <begin position="666"/>
        <end position="699"/>
    </location>
</feature>
<dbReference type="SMART" id="SM00460">
    <property type="entry name" value="TGc"/>
    <property type="match status" value="1"/>
</dbReference>
<dbReference type="PANTHER" id="PTHR42736">
    <property type="entry name" value="PROTEIN-GLUTAMINE GAMMA-GLUTAMYLTRANSFERASE"/>
    <property type="match status" value="1"/>
</dbReference>
<dbReference type="Pfam" id="PF01841">
    <property type="entry name" value="Transglut_core"/>
    <property type="match status" value="1"/>
</dbReference>
<feature type="transmembrane region" description="Helical" evidence="2">
    <location>
        <begin position="117"/>
        <end position="136"/>
    </location>
</feature>
<keyword evidence="2" id="KW-0472">Membrane</keyword>
<evidence type="ECO:0000313" key="5">
    <source>
        <dbReference type="Proteomes" id="UP001445472"/>
    </source>
</evidence>
<name>A0ABV1UZ67_9ACTN</name>
<sequence length="843" mass="89554">MSGRGRLAVCAFAATLMAAGALLPLVDPPNWMFQAAFLLAIQTGVGALTRRVPLARPLTVAVQALVTLLALTLVFARGQAFLGVLPGPDSFARFGELLRAGADDVGRYAIPAPGTDGIRLMVIGGVLVIGLAVDALAVTFRSAAPAGLPLLALYSVAAGLSGGGTSWLWFLLAASGYLVLLLAEGRDRLSQWGRVFGGATTARKRSAGGFDRSEGRPQAPVRAGRRIGVLALGVALVVPAALPALDGGLIGGVGNGPGGGIGGGGGTISAVNPLVSLQDNLNQPQNREVLRYRSNAPANQDMYLRILALDRFDGTSWRSSERKVTNVPERLPEPTGLSPAVQVTEVRTNLSAAGSYKQNWLPMPYPATTVAIDGRWRYEPAGRTLVGDRDQTTAGVQYSVNSLIVKPTQEQLAAASPAPAALLHEYTRVPEALPDDVRQTALTVTKGAANDYERAKKLEDWFSVDGGFTYNTDVRSGTGVTAISRFLKQKEGFCVHFSFSMAAMARTLGIPARVAVGFQPGATQSDGTVSVGLRDAHAWPELYFEGVGWTRFEPTPSRGFRPEYTQEQTPVGGPSDPAQPEAGASVAPEQSERPQDACPRQERQLGQCGAAEPRDVQPPQADDSSVGTVLLTAFGIVAGLLLLSVPLLWRVVTRSRRLAGSVRGPVKEEAGLPSSGADSPGGPAVNLDADDGAGAGRTTAAEAGRTLAAWQEVTDSAWDVGILPDDSLTPRKAAARIVRLGKLEDEPAAAVHRMARSVEQVLYARVPRSGTGLREDARRIQAGLIDGVGFWTRMRALLLPRSSVRFVWALTERWSAVTDRWNVRRLRLDRWAQTLRRPSRQRG</sequence>
<keyword evidence="5" id="KW-1185">Reference proteome</keyword>
<feature type="domain" description="Transglutaminase-like" evidence="3">
    <location>
        <begin position="486"/>
        <end position="556"/>
    </location>
</feature>
<accession>A0ABV1UZ67</accession>
<dbReference type="EMBL" id="JBEPBX010000021">
    <property type="protein sequence ID" value="MER6616089.1"/>
    <property type="molecule type" value="Genomic_DNA"/>
</dbReference>
<evidence type="ECO:0000256" key="1">
    <source>
        <dbReference type="SAM" id="MobiDB-lite"/>
    </source>
</evidence>
<feature type="transmembrane region" description="Helical" evidence="2">
    <location>
        <begin position="143"/>
        <end position="160"/>
    </location>
</feature>
<dbReference type="InterPro" id="IPR021878">
    <property type="entry name" value="TgpA_N"/>
</dbReference>
<dbReference type="Pfam" id="PF13559">
    <property type="entry name" value="DUF4129"/>
    <property type="match status" value="1"/>
</dbReference>
<organism evidence="4 5">
    <name type="scientific">Streptomyces xantholiticus</name>
    <dbReference type="NCBI Taxonomy" id="68285"/>
    <lineage>
        <taxon>Bacteria</taxon>
        <taxon>Bacillati</taxon>
        <taxon>Actinomycetota</taxon>
        <taxon>Actinomycetes</taxon>
        <taxon>Kitasatosporales</taxon>
        <taxon>Streptomycetaceae</taxon>
        <taxon>Streptomyces</taxon>
    </lineage>
</organism>
<gene>
    <name evidence="4" type="ORF">ABT276_22525</name>
</gene>
<proteinExistence type="predicted"/>
<keyword evidence="2" id="KW-0812">Transmembrane</keyword>
<keyword evidence="2" id="KW-1133">Transmembrane helix</keyword>
<reference evidence="4 5" key="1">
    <citation type="submission" date="2024-06" db="EMBL/GenBank/DDBJ databases">
        <title>The Natural Products Discovery Center: Release of the First 8490 Sequenced Strains for Exploring Actinobacteria Biosynthetic Diversity.</title>
        <authorList>
            <person name="Kalkreuter E."/>
            <person name="Kautsar S.A."/>
            <person name="Yang D."/>
            <person name="Bader C.D."/>
            <person name="Teijaro C.N."/>
            <person name="Fluegel L."/>
            <person name="Davis C.M."/>
            <person name="Simpson J.R."/>
            <person name="Lauterbach L."/>
            <person name="Steele A.D."/>
            <person name="Gui C."/>
            <person name="Meng S."/>
            <person name="Li G."/>
            <person name="Viehrig K."/>
            <person name="Ye F."/>
            <person name="Su P."/>
            <person name="Kiefer A.F."/>
            <person name="Nichols A."/>
            <person name="Cepeda A.J."/>
            <person name="Yan W."/>
            <person name="Fan B."/>
            <person name="Jiang Y."/>
            <person name="Adhikari A."/>
            <person name="Zheng C.-J."/>
            <person name="Schuster L."/>
            <person name="Cowan T.M."/>
            <person name="Smanski M.J."/>
            <person name="Chevrette M.G."/>
            <person name="De Carvalho L.P.S."/>
            <person name="Shen B."/>
        </authorList>
    </citation>
    <scope>NUCLEOTIDE SEQUENCE [LARGE SCALE GENOMIC DNA]</scope>
    <source>
        <strain evidence="4 5">NPDC000837</strain>
    </source>
</reference>
<feature type="region of interest" description="Disordered" evidence="1">
    <location>
        <begin position="555"/>
        <end position="623"/>
    </location>
</feature>
<dbReference type="InterPro" id="IPR025403">
    <property type="entry name" value="TgpA-like_C"/>
</dbReference>